<dbReference type="InterPro" id="IPR030960">
    <property type="entry name" value="DHQS/DOIS_N"/>
</dbReference>
<evidence type="ECO:0000256" key="15">
    <source>
        <dbReference type="ARBA" id="ARBA00023239"/>
    </source>
</evidence>
<feature type="binding site" evidence="17">
    <location>
        <position position="263"/>
    </location>
    <ligand>
        <name>Zn(2+)</name>
        <dbReference type="ChEBI" id="CHEBI:29105"/>
    </ligand>
</feature>
<evidence type="ECO:0000256" key="9">
    <source>
        <dbReference type="ARBA" id="ARBA00022605"/>
    </source>
</evidence>
<comment type="cofactor">
    <cofactor evidence="17">
        <name>Co(2+)</name>
        <dbReference type="ChEBI" id="CHEBI:48828"/>
    </cofactor>
    <cofactor evidence="17">
        <name>Zn(2+)</name>
        <dbReference type="ChEBI" id="CHEBI:29105"/>
    </cofactor>
    <text evidence="17">Binds 1 divalent metal cation per subunit. Can use either Co(2+) or Zn(2+).</text>
</comment>
<feature type="binding site" evidence="17">
    <location>
        <position position="141"/>
    </location>
    <ligand>
        <name>NAD(+)</name>
        <dbReference type="ChEBI" id="CHEBI:57540"/>
    </ligand>
</feature>
<evidence type="ECO:0000313" key="20">
    <source>
        <dbReference type="EMBL" id="NCU16383.1"/>
    </source>
</evidence>
<keyword evidence="16 17" id="KW-0170">Cobalt</keyword>
<dbReference type="Pfam" id="PF24621">
    <property type="entry name" value="DHQS_C"/>
    <property type="match status" value="1"/>
</dbReference>
<comment type="pathway">
    <text evidence="4 17">Metabolic intermediate biosynthesis; chorismate biosynthesis; chorismate from D-erythrose 4-phosphate and phosphoenolpyruvate: step 2/7.</text>
</comment>
<evidence type="ECO:0000256" key="11">
    <source>
        <dbReference type="ARBA" id="ARBA00022741"/>
    </source>
</evidence>
<organism evidence="20 21">
    <name type="scientific">Pallidibacillus pasinlerensis</name>
    <dbReference type="NCBI Taxonomy" id="2703818"/>
    <lineage>
        <taxon>Bacteria</taxon>
        <taxon>Bacillati</taxon>
        <taxon>Bacillota</taxon>
        <taxon>Bacilli</taxon>
        <taxon>Bacillales</taxon>
        <taxon>Bacillaceae</taxon>
        <taxon>Pallidibacillus</taxon>
    </lineage>
</organism>
<keyword evidence="11 17" id="KW-0547">Nucleotide-binding</keyword>
<dbReference type="HAMAP" id="MF_00110">
    <property type="entry name" value="DHQ_synthase"/>
    <property type="match status" value="1"/>
</dbReference>
<keyword evidence="15 17" id="KW-0456">Lyase</keyword>
<evidence type="ECO:0000256" key="16">
    <source>
        <dbReference type="ARBA" id="ARBA00023285"/>
    </source>
</evidence>
<name>A0ABW9ZYY4_9BACI</name>
<evidence type="ECO:0000256" key="8">
    <source>
        <dbReference type="ARBA" id="ARBA00022490"/>
    </source>
</evidence>
<feature type="domain" description="3-dehydroquinate synthase N-terminal" evidence="18">
    <location>
        <begin position="68"/>
        <end position="177"/>
    </location>
</feature>
<evidence type="ECO:0000256" key="6">
    <source>
        <dbReference type="ARBA" id="ARBA00013031"/>
    </source>
</evidence>
<evidence type="ECO:0000259" key="19">
    <source>
        <dbReference type="Pfam" id="PF24621"/>
    </source>
</evidence>
<dbReference type="Gene3D" id="1.20.1090.10">
    <property type="entry name" value="Dehydroquinate synthase-like - alpha domain"/>
    <property type="match status" value="1"/>
</dbReference>
<dbReference type="EMBL" id="JAACYS010000003">
    <property type="protein sequence ID" value="NCU16383.1"/>
    <property type="molecule type" value="Genomic_DNA"/>
</dbReference>
<dbReference type="Pfam" id="PF01761">
    <property type="entry name" value="DHQ_synthase"/>
    <property type="match status" value="1"/>
</dbReference>
<dbReference type="InterPro" id="IPR030963">
    <property type="entry name" value="DHQ_synth_fam"/>
</dbReference>
<comment type="similarity">
    <text evidence="5 17">Belongs to the sugar phosphate cyclases superfamily. Dehydroquinate synthase family.</text>
</comment>
<dbReference type="EC" id="4.2.3.4" evidence="6 17"/>
<dbReference type="RefSeq" id="WP_161919219.1">
    <property type="nucleotide sequence ID" value="NZ_JAACYS010000003.1"/>
</dbReference>
<feature type="domain" description="3-dehydroquinate synthase C-terminal" evidence="19">
    <location>
        <begin position="180"/>
        <end position="323"/>
    </location>
</feature>
<evidence type="ECO:0000259" key="18">
    <source>
        <dbReference type="Pfam" id="PF01761"/>
    </source>
</evidence>
<feature type="binding site" evidence="17">
    <location>
        <position position="150"/>
    </location>
    <ligand>
        <name>NAD(+)</name>
        <dbReference type="ChEBI" id="CHEBI:57540"/>
    </ligand>
</feature>
<dbReference type="PANTHER" id="PTHR43622:SF7">
    <property type="entry name" value="3-DEHYDROQUINATE SYNTHASE, CHLOROPLASTIC"/>
    <property type="match status" value="1"/>
</dbReference>
<keyword evidence="21" id="KW-1185">Reference proteome</keyword>
<evidence type="ECO:0000256" key="3">
    <source>
        <dbReference type="ARBA" id="ARBA00004496"/>
    </source>
</evidence>
<comment type="function">
    <text evidence="17">Catalyzes the conversion of 3-deoxy-D-arabino-heptulosonate 7-phosphate (DAHP) to dehydroquinate (DHQ).</text>
</comment>
<feature type="binding site" evidence="17">
    <location>
        <begin position="105"/>
        <end position="109"/>
    </location>
    <ligand>
        <name>NAD(+)</name>
        <dbReference type="ChEBI" id="CHEBI:57540"/>
    </ligand>
</feature>
<dbReference type="NCBIfam" id="TIGR01357">
    <property type="entry name" value="aroB"/>
    <property type="match status" value="1"/>
</dbReference>
<comment type="subcellular location">
    <subcellularLocation>
        <location evidence="3 17">Cytoplasm</location>
    </subcellularLocation>
</comment>
<keyword evidence="13 17" id="KW-0520">NAD</keyword>
<evidence type="ECO:0000256" key="1">
    <source>
        <dbReference type="ARBA" id="ARBA00001393"/>
    </source>
</evidence>
<feature type="binding site" evidence="17">
    <location>
        <position position="246"/>
    </location>
    <ligand>
        <name>Zn(2+)</name>
        <dbReference type="ChEBI" id="CHEBI:29105"/>
    </ligand>
</feature>
<evidence type="ECO:0000256" key="2">
    <source>
        <dbReference type="ARBA" id="ARBA00001911"/>
    </source>
</evidence>
<evidence type="ECO:0000256" key="13">
    <source>
        <dbReference type="ARBA" id="ARBA00023027"/>
    </source>
</evidence>
<dbReference type="Proteomes" id="UP000743899">
    <property type="component" value="Unassembled WGS sequence"/>
</dbReference>
<evidence type="ECO:0000313" key="21">
    <source>
        <dbReference type="Proteomes" id="UP000743899"/>
    </source>
</evidence>
<keyword evidence="14 17" id="KW-0057">Aromatic amino acid biosynthesis</keyword>
<comment type="caution">
    <text evidence="20">The sequence shown here is derived from an EMBL/GenBank/DDBJ whole genome shotgun (WGS) entry which is preliminary data.</text>
</comment>
<keyword evidence="8 17" id="KW-0963">Cytoplasm</keyword>
<dbReference type="CDD" id="cd08195">
    <property type="entry name" value="DHQS"/>
    <property type="match status" value="1"/>
</dbReference>
<evidence type="ECO:0000256" key="5">
    <source>
        <dbReference type="ARBA" id="ARBA00005412"/>
    </source>
</evidence>
<comment type="caution">
    <text evidence="17">Lacks conserved residue(s) required for the propagation of feature annotation.</text>
</comment>
<dbReference type="InterPro" id="IPR050071">
    <property type="entry name" value="Dehydroquinate_synthase"/>
</dbReference>
<dbReference type="PANTHER" id="PTHR43622">
    <property type="entry name" value="3-DEHYDROQUINATE SYNTHASE"/>
    <property type="match status" value="1"/>
</dbReference>
<protein>
    <recommendedName>
        <fullName evidence="7 17">3-dehydroquinate synthase</fullName>
        <shortName evidence="17">DHQS</shortName>
        <ecNumber evidence="6 17">4.2.3.4</ecNumber>
    </recommendedName>
</protein>
<evidence type="ECO:0000256" key="10">
    <source>
        <dbReference type="ARBA" id="ARBA00022723"/>
    </source>
</evidence>
<feature type="binding site" evidence="17">
    <location>
        <begin position="129"/>
        <end position="130"/>
    </location>
    <ligand>
        <name>NAD(+)</name>
        <dbReference type="ChEBI" id="CHEBI:57540"/>
    </ligand>
</feature>
<evidence type="ECO:0000256" key="17">
    <source>
        <dbReference type="HAMAP-Rule" id="MF_00110"/>
    </source>
</evidence>
<dbReference type="GO" id="GO:0003856">
    <property type="term" value="F:3-dehydroquinate synthase activity"/>
    <property type="evidence" value="ECO:0007669"/>
    <property type="project" value="UniProtKB-EC"/>
</dbReference>
<keyword evidence="9 17" id="KW-0028">Amino-acid biosynthesis</keyword>
<dbReference type="InterPro" id="IPR056179">
    <property type="entry name" value="DHQS_C"/>
</dbReference>
<dbReference type="InterPro" id="IPR016037">
    <property type="entry name" value="DHQ_synth_AroB"/>
</dbReference>
<comment type="catalytic activity">
    <reaction evidence="1 17">
        <text>7-phospho-2-dehydro-3-deoxy-D-arabino-heptonate = 3-dehydroquinate + phosphate</text>
        <dbReference type="Rhea" id="RHEA:21968"/>
        <dbReference type="ChEBI" id="CHEBI:32364"/>
        <dbReference type="ChEBI" id="CHEBI:43474"/>
        <dbReference type="ChEBI" id="CHEBI:58394"/>
        <dbReference type="EC" id="4.2.3.4"/>
    </reaction>
</comment>
<evidence type="ECO:0000256" key="14">
    <source>
        <dbReference type="ARBA" id="ARBA00023141"/>
    </source>
</evidence>
<sequence>MEKLITVKAESKTYPVIVGNNCLRKINDILNQLSPSSICIVTDEKVKELHLDAFLNELSDDFEIHLFTTPRGEEAKSFEVYKQLVEFTARKGLDRKSLLIALGGGAVGDLTGFAAATFMRGIEFIQVPTTILAHDSSVGGKTGINLQTGKNLIGSFHHPEAVLYHLPFLNSLSKSEKRAGFAEIIKEAMIHPQSFLPELMNQFQSVSDLNGEQLIEPLIRGIETKRLYVEQDEKEMGVRAFLNLGHTLGHAIEANVGYGKITHGEAVLIGIIFALKLSEKMFKKDLQISSFVNWVKKLDYATYLPEDLSFSDLINTMKHDKKTISGQIRFVLLDGYGKPVLKEVTEELLLETLEEWKRENMN</sequence>
<dbReference type="Gene3D" id="3.40.50.1970">
    <property type="match status" value="1"/>
</dbReference>
<keyword evidence="10 17" id="KW-0479">Metal-binding</keyword>
<evidence type="ECO:0000256" key="12">
    <source>
        <dbReference type="ARBA" id="ARBA00022833"/>
    </source>
</evidence>
<reference evidence="20 21" key="1">
    <citation type="submission" date="2020-01" db="EMBL/GenBank/DDBJ databases">
        <title>A novel Bacillus sp. from Pasinler.</title>
        <authorList>
            <person name="Adiguzel A."/>
            <person name="Ay H."/>
            <person name="Baltaci M.O."/>
        </authorList>
    </citation>
    <scope>NUCLEOTIDE SEQUENCE [LARGE SCALE GENOMIC DNA]</scope>
    <source>
        <strain evidence="20 21">P1</strain>
    </source>
</reference>
<keyword evidence="12 17" id="KW-0862">Zinc</keyword>
<gene>
    <name evidence="17" type="primary">aroB</name>
    <name evidence="20" type="ORF">GW534_01145</name>
</gene>
<accession>A0ABW9ZYY4</accession>
<dbReference type="PIRSF" id="PIRSF001455">
    <property type="entry name" value="DHQ_synth"/>
    <property type="match status" value="1"/>
</dbReference>
<comment type="cofactor">
    <cofactor evidence="2 17">
        <name>NAD(+)</name>
        <dbReference type="ChEBI" id="CHEBI:57540"/>
    </cofactor>
</comment>
<evidence type="ECO:0000256" key="7">
    <source>
        <dbReference type="ARBA" id="ARBA00017684"/>
    </source>
</evidence>
<proteinExistence type="inferred from homology"/>
<dbReference type="SUPFAM" id="SSF56796">
    <property type="entry name" value="Dehydroquinate synthase-like"/>
    <property type="match status" value="1"/>
</dbReference>
<feature type="binding site" evidence="17">
    <location>
        <position position="183"/>
    </location>
    <ligand>
        <name>Zn(2+)</name>
        <dbReference type="ChEBI" id="CHEBI:29105"/>
    </ligand>
</feature>
<evidence type="ECO:0000256" key="4">
    <source>
        <dbReference type="ARBA" id="ARBA00004661"/>
    </source>
</evidence>